<proteinExistence type="predicted"/>
<gene>
    <name evidence="2" type="ORF">FYL31_08165</name>
</gene>
<dbReference type="InterPro" id="IPR027417">
    <property type="entry name" value="P-loop_NTPase"/>
</dbReference>
<reference evidence="2 3" key="1">
    <citation type="submission" date="2019-08" db="EMBL/GenBank/DDBJ databases">
        <authorList>
            <person name="Duncan S."/>
            <person name="Walker A."/>
        </authorList>
    </citation>
    <scope>NUCLEOTIDE SEQUENCE [LARGE SCALE GENOMIC DNA]</scope>
    <source>
        <strain evidence="2 3">T3WBe13</strain>
    </source>
</reference>
<dbReference type="SUPFAM" id="SSF52540">
    <property type="entry name" value="P-loop containing nucleoside triphosphate hydrolases"/>
    <property type="match status" value="1"/>
</dbReference>
<dbReference type="Proteomes" id="UP000324327">
    <property type="component" value="Unassembled WGS sequence"/>
</dbReference>
<organism evidence="2 3">
    <name type="scientific">Agathobacter rectalis</name>
    <dbReference type="NCBI Taxonomy" id="39491"/>
    <lineage>
        <taxon>Bacteria</taxon>
        <taxon>Bacillati</taxon>
        <taxon>Bacillota</taxon>
        <taxon>Clostridia</taxon>
        <taxon>Lachnospirales</taxon>
        <taxon>Lachnospiraceae</taxon>
        <taxon>Agathobacter</taxon>
    </lineage>
</organism>
<name>A0A5S4VMP6_9FIRM</name>
<comment type="caution">
    <text evidence="2">The sequence shown here is derived from an EMBL/GenBank/DDBJ whole genome shotgun (WGS) entry which is preliminary data.</text>
</comment>
<evidence type="ECO:0000313" key="2">
    <source>
        <dbReference type="EMBL" id="TYL59517.1"/>
    </source>
</evidence>
<dbReference type="SUPFAM" id="SSF57783">
    <property type="entry name" value="Zinc beta-ribbon"/>
    <property type="match status" value="1"/>
</dbReference>
<dbReference type="SUPFAM" id="SSF56731">
    <property type="entry name" value="DNA primase core"/>
    <property type="match status" value="1"/>
</dbReference>
<sequence>MMKMQYTEEQIARANQTDLVSFLNEQGEQLVKSGREYRWKKHDSVTISGNRWYRHSQSKGGYPVDFVMEFYYATFPEAVKMLIGEEGEGRQKSCPAPSKDFRLPEKNKDNEMIVKYLTESRELEKNLVMEWIVRGDIYEEKKHHNVVFIGRDADGIPRYAHCRGTGEMKYRGDVAGSDKAFGFCHRGTDNQLFVFEAAIDLLSFIQLFPKDWKKRSYLSLGGVSSVALMTFLSERPQITSVFLCLDNDQAGNEACEKLAGEISEGYSVIRLKPSRKDWNEILCDKNTDRKKAIAETITIKVPEAEELVPMLCYEDIKQTSVEWLWFPYIPFGKLTIIQGNPGEGKTYFAMMLTAACTNRKLFPNMEDIEPFNVIYQTAEDGMGDTIKPRLIEAGADLSRVMVIDDTEEALTLSDDRIEKAVRQNRVRLVIIDPVQAFIGADVDMNRANEVRPVFRKLGMIAEKTGCAIVLIGHLNKSSGTQSTYRGLGSIDIMAAVRSLIFIGKVRKDPTTRVLIHEKSSLAPPGETMAFKLGDEEGFRWVGAYEISADELLDGKEGKATETKLERGRKLIRELLADKKEISIRELDEKAKEQGISGRTMRDVRSRMKNELEYQVNEKQENSIRLKE</sequence>
<evidence type="ECO:0000259" key="1">
    <source>
        <dbReference type="Pfam" id="PF13154"/>
    </source>
</evidence>
<accession>A0A5S4VMP6</accession>
<feature type="domain" description="DUF3991" evidence="1">
    <location>
        <begin position="115"/>
        <end position="187"/>
    </location>
</feature>
<dbReference type="Pfam" id="PF13481">
    <property type="entry name" value="AAA_25"/>
    <property type="match status" value="1"/>
</dbReference>
<dbReference type="AlphaFoldDB" id="A0A5S4VMP6"/>
<evidence type="ECO:0000313" key="3">
    <source>
        <dbReference type="Proteomes" id="UP000324327"/>
    </source>
</evidence>
<dbReference type="EMBL" id="VSTF01000007">
    <property type="protein sequence ID" value="TYL59517.1"/>
    <property type="molecule type" value="Genomic_DNA"/>
</dbReference>
<protein>
    <submittedName>
        <fullName evidence="2">AAA family ATPase</fullName>
    </submittedName>
</protein>
<reference evidence="2 3" key="2">
    <citation type="submission" date="2019-09" db="EMBL/GenBank/DDBJ databases">
        <title>Strain-level analysis of Eubacterium rectale using genomes from metagenomes.</title>
        <authorList>
            <person name="Karcher N."/>
            <person name="Segata N."/>
        </authorList>
    </citation>
    <scope>NUCLEOTIDE SEQUENCE [LARGE SCALE GENOMIC DNA]</scope>
    <source>
        <strain evidence="2 3">T3WBe13</strain>
    </source>
</reference>
<dbReference type="Gene3D" id="3.40.1360.10">
    <property type="match status" value="1"/>
</dbReference>
<dbReference type="InterPro" id="IPR025054">
    <property type="entry name" value="DUF3991"/>
</dbReference>
<dbReference type="Pfam" id="PF13154">
    <property type="entry name" value="DUF3991"/>
    <property type="match status" value="1"/>
</dbReference>
<dbReference type="Pfam" id="PF13155">
    <property type="entry name" value="Toprim_2"/>
    <property type="match status" value="1"/>
</dbReference>
<dbReference type="Gene3D" id="3.40.50.300">
    <property type="entry name" value="P-loop containing nucleotide triphosphate hydrolases"/>
    <property type="match status" value="1"/>
</dbReference>